<reference evidence="2 3" key="1">
    <citation type="submission" date="2018-11" db="EMBL/GenBank/DDBJ databases">
        <title>Genomic Encyclopedia of Type Strains, Phase IV (KMG-IV): sequencing the most valuable type-strain genomes for metagenomic binning, comparative biology and taxonomic classification.</title>
        <authorList>
            <person name="Goeker M."/>
        </authorList>
    </citation>
    <scope>NUCLEOTIDE SEQUENCE [LARGE SCALE GENOMIC DNA]</scope>
    <source>
        <strain evidence="2 3">DSM 5900</strain>
    </source>
</reference>
<sequence length="246" mass="26998">MVMIVAHRGARNLWAENGLAGFRRTAALPADAIEFDVHGTRDGGVVVIHDATLERTTHATGLVVDHTVAELGQIALRDGRGETVPTLEAVLEVFKPTRYEIQLEIKTDALGRPYAGLEQNVVDISRRLGLMERTLFTSFAPEVLETIRAIDPKAGLLASVDRRSAEMMGGVEPMLDRFLALEGCAIAVHAALMQIDPAYFIRRIGGDKLGVWMTNTVDEIAYWMGQPIRQITTDRPDLAILERDGG</sequence>
<dbReference type="GO" id="GO:0006629">
    <property type="term" value="P:lipid metabolic process"/>
    <property type="evidence" value="ECO:0007669"/>
    <property type="project" value="InterPro"/>
</dbReference>
<name>A0A3N1KQ59_9PROT</name>
<dbReference type="Gene3D" id="3.20.20.190">
    <property type="entry name" value="Phosphatidylinositol (PI) phosphodiesterase"/>
    <property type="match status" value="1"/>
</dbReference>
<proteinExistence type="predicted"/>
<dbReference type="EMBL" id="RJKX01000018">
    <property type="protein sequence ID" value="ROP81427.1"/>
    <property type="molecule type" value="Genomic_DNA"/>
</dbReference>
<comment type="caution">
    <text evidence="2">The sequence shown here is derived from an EMBL/GenBank/DDBJ whole genome shotgun (WGS) entry which is preliminary data.</text>
</comment>
<dbReference type="PANTHER" id="PTHR46211">
    <property type="entry name" value="GLYCEROPHOSPHORYL DIESTER PHOSPHODIESTERASE"/>
    <property type="match status" value="1"/>
</dbReference>
<dbReference type="GO" id="GO:0008081">
    <property type="term" value="F:phosphoric diester hydrolase activity"/>
    <property type="evidence" value="ECO:0007669"/>
    <property type="project" value="InterPro"/>
</dbReference>
<dbReference type="PROSITE" id="PS51704">
    <property type="entry name" value="GP_PDE"/>
    <property type="match status" value="1"/>
</dbReference>
<keyword evidence="3" id="KW-1185">Reference proteome</keyword>
<feature type="domain" description="GP-PDE" evidence="1">
    <location>
        <begin position="2"/>
        <end position="243"/>
    </location>
</feature>
<dbReference type="InterPro" id="IPR017946">
    <property type="entry name" value="PLC-like_Pdiesterase_TIM-brl"/>
</dbReference>
<dbReference type="Pfam" id="PF03009">
    <property type="entry name" value="GDPD"/>
    <property type="match status" value="1"/>
</dbReference>
<protein>
    <submittedName>
        <fullName evidence="2">Glycerophosphoryl diester phosphodiesterase</fullName>
    </submittedName>
</protein>
<evidence type="ECO:0000313" key="3">
    <source>
        <dbReference type="Proteomes" id="UP000278222"/>
    </source>
</evidence>
<accession>A0A3N1KQ59</accession>
<dbReference type="RefSeq" id="WP_123695292.1">
    <property type="nucleotide sequence ID" value="NZ_AP019700.1"/>
</dbReference>
<evidence type="ECO:0000313" key="2">
    <source>
        <dbReference type="EMBL" id="ROP81427.1"/>
    </source>
</evidence>
<dbReference type="Proteomes" id="UP000278222">
    <property type="component" value="Unassembled WGS sequence"/>
</dbReference>
<dbReference type="AlphaFoldDB" id="A0A3N1KQ59"/>
<dbReference type="SUPFAM" id="SSF51695">
    <property type="entry name" value="PLC-like phosphodiesterases"/>
    <property type="match status" value="1"/>
</dbReference>
<dbReference type="OrthoDB" id="9787897at2"/>
<evidence type="ECO:0000259" key="1">
    <source>
        <dbReference type="PROSITE" id="PS51704"/>
    </source>
</evidence>
<dbReference type="InterPro" id="IPR030395">
    <property type="entry name" value="GP_PDE_dom"/>
</dbReference>
<dbReference type="PANTHER" id="PTHR46211:SF14">
    <property type="entry name" value="GLYCEROPHOSPHODIESTER PHOSPHODIESTERASE"/>
    <property type="match status" value="1"/>
</dbReference>
<gene>
    <name evidence="2" type="ORF">EDC65_5285</name>
</gene>
<dbReference type="CDD" id="cd08565">
    <property type="entry name" value="GDPD_pAtGDE_like"/>
    <property type="match status" value="1"/>
</dbReference>
<organism evidence="2 3">
    <name type="scientific">Stella humosa</name>
    <dbReference type="NCBI Taxonomy" id="94"/>
    <lineage>
        <taxon>Bacteria</taxon>
        <taxon>Pseudomonadati</taxon>
        <taxon>Pseudomonadota</taxon>
        <taxon>Alphaproteobacteria</taxon>
        <taxon>Rhodospirillales</taxon>
        <taxon>Stellaceae</taxon>
        <taxon>Stella</taxon>
    </lineage>
</organism>